<dbReference type="InterPro" id="IPR015421">
    <property type="entry name" value="PyrdxlP-dep_Trfase_major"/>
</dbReference>
<sequence length="524" mass="58105">MAPIKSSTFLPSSLLDPPSELELPRSELTRLLALVSQHVCDINDAATTAAASTLDTVNWDPKSHGDAVELVRSLAKNEDRAPEEGMKSPEGFDDLLKFVCEKATAYGELSYGINHTGPGMQAFIPGGGLLQTGLADLVGNALNSYVGVWVGSPGMVQLETNVIKWFTNLIGYPTTGFGSFSSGGSTTNWSATVCARRRRFTEEEGFSRAVAYASDQAHMCVVRGCVAAGIPAKNVRRVPTDRTTFRMQVEVLEAMIADDIANGWAPFLVVANAGSTNTGAVDDLNAIANVVKKHPEVWLHVDACYGGCFIMTDRGRELLRGIECSDSVSLDLHKSLFLPHGTGLLLVRDAEYLRYAFSDVNGEYLPRPEDTKEDDLMFPSFCDYSLELTRPVRGLRVWLPLKMHGLGTFRRYLDEKWDLARWAWKELASISLIERVTEPQISVLSFRWKGQGKEMDGKRRDAMTLRLMAHVNKRGKVFLANTRLPEWGVVVRICVLHYRTHLEHVKTTLEEIRSAAEVVLREQV</sequence>
<accession>A0A433QSD8</accession>
<dbReference type="GO" id="GO:0019752">
    <property type="term" value="P:carboxylic acid metabolic process"/>
    <property type="evidence" value="ECO:0007669"/>
    <property type="project" value="InterPro"/>
</dbReference>
<dbReference type="InterPro" id="IPR002129">
    <property type="entry name" value="PyrdxlP-dep_de-COase"/>
</dbReference>
<evidence type="ECO:0000313" key="9">
    <source>
        <dbReference type="Proteomes" id="UP000274822"/>
    </source>
</evidence>
<keyword evidence="3" id="KW-0210">Decarboxylase</keyword>
<protein>
    <submittedName>
        <fullName evidence="8">Putative decarboxylase</fullName>
    </submittedName>
</protein>
<dbReference type="InterPro" id="IPR015422">
    <property type="entry name" value="PyrdxlP-dep_Trfase_small"/>
</dbReference>
<evidence type="ECO:0000313" key="8">
    <source>
        <dbReference type="EMBL" id="RUS32704.1"/>
    </source>
</evidence>
<keyword evidence="4 6" id="KW-0663">Pyridoxal phosphate</keyword>
<comment type="caution">
    <text evidence="8">The sequence shown here is derived from an EMBL/GenBank/DDBJ whole genome shotgun (WGS) entry which is preliminary data.</text>
</comment>
<comment type="similarity">
    <text evidence="2 7">Belongs to the group II decarboxylase family.</text>
</comment>
<evidence type="ECO:0000256" key="4">
    <source>
        <dbReference type="ARBA" id="ARBA00022898"/>
    </source>
</evidence>
<evidence type="ECO:0000256" key="1">
    <source>
        <dbReference type="ARBA" id="ARBA00001933"/>
    </source>
</evidence>
<dbReference type="Proteomes" id="UP000274822">
    <property type="component" value="Unassembled WGS sequence"/>
</dbReference>
<proteinExistence type="inferred from homology"/>
<dbReference type="PANTHER" id="PTHR11999">
    <property type="entry name" value="GROUP II PYRIDOXAL-5-PHOSPHATE DECARBOXYLASE"/>
    <property type="match status" value="1"/>
</dbReference>
<dbReference type="InterPro" id="IPR010977">
    <property type="entry name" value="Aromatic_deC"/>
</dbReference>
<dbReference type="InterPro" id="IPR015424">
    <property type="entry name" value="PyrdxlP-dep_Trfase"/>
</dbReference>
<evidence type="ECO:0000256" key="5">
    <source>
        <dbReference type="ARBA" id="ARBA00023239"/>
    </source>
</evidence>
<keyword evidence="9" id="KW-1185">Reference proteome</keyword>
<name>A0A433QSD8_9FUNG</name>
<evidence type="ECO:0000256" key="3">
    <source>
        <dbReference type="ARBA" id="ARBA00022793"/>
    </source>
</evidence>
<dbReference type="GO" id="GO:0005737">
    <property type="term" value="C:cytoplasm"/>
    <property type="evidence" value="ECO:0007669"/>
    <property type="project" value="TreeGrafter"/>
</dbReference>
<dbReference type="Gene3D" id="3.90.1150.10">
    <property type="entry name" value="Aspartate Aminotransferase, domain 1"/>
    <property type="match status" value="1"/>
</dbReference>
<comment type="cofactor">
    <cofactor evidence="1 6 7">
        <name>pyridoxal 5'-phosphate</name>
        <dbReference type="ChEBI" id="CHEBI:597326"/>
    </cofactor>
</comment>
<organism evidence="8 9">
    <name type="scientific">Jimgerdemannia flammicorona</name>
    <dbReference type="NCBI Taxonomy" id="994334"/>
    <lineage>
        <taxon>Eukaryota</taxon>
        <taxon>Fungi</taxon>
        <taxon>Fungi incertae sedis</taxon>
        <taxon>Mucoromycota</taxon>
        <taxon>Mucoromycotina</taxon>
        <taxon>Endogonomycetes</taxon>
        <taxon>Endogonales</taxon>
        <taxon>Endogonaceae</taxon>
        <taxon>Jimgerdemannia</taxon>
    </lineage>
</organism>
<evidence type="ECO:0000256" key="7">
    <source>
        <dbReference type="RuleBase" id="RU000382"/>
    </source>
</evidence>
<evidence type="ECO:0000256" key="6">
    <source>
        <dbReference type="PIRSR" id="PIRSR602129-50"/>
    </source>
</evidence>
<reference evidence="8 9" key="1">
    <citation type="journal article" date="2018" name="New Phytol.">
        <title>Phylogenomics of Endogonaceae and evolution of mycorrhizas within Mucoromycota.</title>
        <authorList>
            <person name="Chang Y."/>
            <person name="Desiro A."/>
            <person name="Na H."/>
            <person name="Sandor L."/>
            <person name="Lipzen A."/>
            <person name="Clum A."/>
            <person name="Barry K."/>
            <person name="Grigoriev I.V."/>
            <person name="Martin F.M."/>
            <person name="Stajich J.E."/>
            <person name="Smith M.E."/>
            <person name="Bonito G."/>
            <person name="Spatafora J.W."/>
        </authorList>
    </citation>
    <scope>NUCLEOTIDE SEQUENCE [LARGE SCALE GENOMIC DNA]</scope>
    <source>
        <strain evidence="8 9">AD002</strain>
    </source>
</reference>
<dbReference type="AlphaFoldDB" id="A0A433QSD8"/>
<dbReference type="Gene3D" id="3.40.640.10">
    <property type="entry name" value="Type I PLP-dependent aspartate aminotransferase-like (Major domain)"/>
    <property type="match status" value="1"/>
</dbReference>
<dbReference type="GO" id="GO:0030170">
    <property type="term" value="F:pyridoxal phosphate binding"/>
    <property type="evidence" value="ECO:0007669"/>
    <property type="project" value="InterPro"/>
</dbReference>
<gene>
    <name evidence="8" type="ORF">BC938DRAFT_474553</name>
</gene>
<feature type="modified residue" description="N6-(pyridoxal phosphate)lysine" evidence="6">
    <location>
        <position position="334"/>
    </location>
</feature>
<dbReference type="Pfam" id="PF00282">
    <property type="entry name" value="Pyridoxal_deC"/>
    <property type="match status" value="1"/>
</dbReference>
<dbReference type="GO" id="GO:0016831">
    <property type="term" value="F:carboxy-lyase activity"/>
    <property type="evidence" value="ECO:0007669"/>
    <property type="project" value="UniProtKB-KW"/>
</dbReference>
<dbReference type="EMBL" id="RBNJ01001840">
    <property type="protein sequence ID" value="RUS32704.1"/>
    <property type="molecule type" value="Genomic_DNA"/>
</dbReference>
<dbReference type="SUPFAM" id="SSF53383">
    <property type="entry name" value="PLP-dependent transferases"/>
    <property type="match status" value="1"/>
</dbReference>
<evidence type="ECO:0000256" key="2">
    <source>
        <dbReference type="ARBA" id="ARBA00009533"/>
    </source>
</evidence>
<keyword evidence="5 7" id="KW-0456">Lyase</keyword>
<dbReference type="PANTHER" id="PTHR11999:SF70">
    <property type="entry name" value="MIP05841P"/>
    <property type="match status" value="1"/>
</dbReference>